<feature type="compositionally biased region" description="Basic and acidic residues" evidence="1">
    <location>
        <begin position="2192"/>
        <end position="2201"/>
    </location>
</feature>
<reference evidence="3 4" key="1">
    <citation type="journal article" date="2015" name="Genome Biol. Evol.">
        <title>Comparative Genomics of a Bacterivorous Green Alga Reveals Evolutionary Causalities and Consequences of Phago-Mixotrophic Mode of Nutrition.</title>
        <authorList>
            <person name="Burns J.A."/>
            <person name="Paasch A."/>
            <person name="Narechania A."/>
            <person name="Kim E."/>
        </authorList>
    </citation>
    <scope>NUCLEOTIDE SEQUENCE [LARGE SCALE GENOMIC DNA]</scope>
    <source>
        <strain evidence="3 4">PLY_AMNH</strain>
    </source>
</reference>
<sequence>MSTEAARIEHWRAAGLRAELQRLREAMASSQTLSKARCSEVKKAASDWVKQYQQDLQLLPQVVQEHTDRLVAAGLLERTATGGVGVLEWRLVAAGLWGTQRAGERALLQEVIAWADSLLGLPQPAAKMTAEEMTRIAREAADAAVAGVRSTVDELSAFVRSHLAGSGAGGSAGGGSSGQPPHPLEVEFGAALVNSIATSCDWTQEQCVRACGQLIQEAAGLRAGLSALRDKHDFGKSPMRELEPHRFPLLVHRHPRLASEECDLDELPAGEEASIESWRVRVHTLRARVAGYQAFVKLHRPAVLISDVMKNEFFKKRKRVTFDDVDEDEAARRPAGGRGTDQLPVLDAARRAQLAEMGAPCCTVSDDTLARALRGELAPEDITRPPGEPQFLAGLVSKGPLQGVNLLVTAPRRLQPLEEGRISWGEHGGFTVQPKAPKCKSMEEWARGFMNIICTAPETERETMLDFLEWGKTIHAEFGFHHFTEFYEHLEGQQWITGAMGAKAAGAEKAKGVKGKGGKGGKGSEVAPGGCELHTSGDGQISTGLISELAEIGEDERLDGPVGELPLLGLDDGETADEVAVMGVLPWWDGLHTEDYVRVWDVQGGPWGHGIEPALQSVEKLVPVPVSVANPELWRAHSQDARVRSSSRWPALRQELAARATVETMESCGTMEAERRCYEEEIEKVGCVVPLLTRRAHCVAAAFQEWHAVQFLVRSAACGTGWAYEDVELDEPYRVPNYVGPEHAEVMRGVIAEEMQAGRIFLAGWRLPVGVIAMGMVEKVRKGKVKFRPVSDYSRPKVGGVNARIALDSDEFSTVKEAFALLRPGYFMVKVDLENAYRSLGIASQYWSSQCFEYDGIRYMDTRAPFGNRALPGIFMRFTRAIVAWMQAQGVQCVGYLDDFFCVGRTAAEAEENMMLLVEFVSFLGFSVNMAKCEGPARRMEFLGILLSTDGEVCTAAIDQSRIQNVLTRANLLRAQAARGKVRRRALESLMGLLAFCSQVVWGLSLYTRRGFAFLAATVSRKTVRLAAPVLEDLAVLERVLRMYNGRQVVLHRRVVDESHFATDASGTLGFGGVWEKLFFLLSWADLARMPQRAWFPRQPGVQETWSINYMELFAVWWAVAIWGHRMQGTTVVVNVDNQSALFQIKRWWGPVAYLPLLRQLFYACSKHDIRLQPVYISSEDNLLADLLSRLQLARFETEHRAFLRATVWRQDRDDWMLGPVQWSDIDLEFGPFTVDCCVAPSRANSYCYRSWSKEEDARIQKFDGLNAWGNLPFSILKEILVNFLRAKKRQQWGTAACFLVPVWPGNPGWDMVASMPEVFKHAVAVELVAPELRRTSWWQRHTGVVVTEETEDTQTLWAENQRLSQFFKTDDEEQHLGGGGHLSEGEESILEEMDEESEAEPLVIWDSDEDIMDDSHSHSSGSLRRPNFWYTGGKDEDRGQFIRKLVAWVGEFERAHTAKLRSKLKSVQMAGLTDAQREKIRKQQPDWRTLWEALPWLLMNDKEESIESVAYSYFMEAFELDGIMACRMDRVLKDTRQHGHMRGVVIYGKAPFHEMESGTTWCVSRPVIQGDAEGEVSDEYLTVGISLKGLIGTDGTEDTQYYWALRAFVAELEEKFLMKGTQEKKELLVSQPQAAHQDGISFLKSCQRRQLQQHAGKAEATWEELRQAIEECINLLRIKVFKTRVAEQARAQHPPPGKITWKDLELIVGVQDKMKNDAESWILRFMQEITRRAGDVYACWEAKQNGIDLVALCNTIKTFAAAKALRETELAAGKTPAQDAQVEAATSTPTKKTKREVNQAEQQSKRGKDYSNTPPPSPSGRKEEGKVQGYKDCVGCYMGGKHADNQRQCWVSSKDANVPEGFHQGRLKSPHWKERENARMRMYNIMFRFPTSDWGITVADWKKLTEDQKNSAVQKGKGAGQQASLAEEYAGMQAQVLSAPSSRAPSTNGSTQHFSDDDDEQTLTVKVAERPVYIMDVEANCAGQPEGLGEALPARHLPTLAHIKNVRVEKKQKEAMVNRAGDGNASSSTPEEVRCAAPAVALGSTQKMTGFPVKTAEEFSKEARVPLAPPADSLARKCYLLAHCLKSGRTALNHIMATLSVEGRLPPPNQIETLLALDGQEQLPSALAAAGADLTESDDDLTGDEEGDDAPELSDGDDDDGDDVALEEMPPGVVEVHHAGRPLARSAQMGEQRRCTEHEGAQVSEVTGQVEAGTMAANVYSQLKERMSRNVSDELLTDMAQVQPVCKLLNRTLEEGMALISAWGVLMLYRAILYDTGANCNIIPIRRVLELGLAIYDVASSGRVTRCDGTPTEFSKYCYVEVVLAAGTPHMTLHRLHAFISYAANTTWDFLVGTGPLKNALRITLDLYRGTAISEAPLLLGMKQKVILPLIELKAPAAGARKRNRDPRVCLASEILDRNATQTHIIADLEKESDEGIVWQVNVGERPLFEEGERTHCPDLSQEERARSRKAYKQKSRGPWPGSMCHPWEVNPHDFQEPPGSWAEQRLALDRHGWARLCRLVSAEDNPSHYDQPGPDMTLVSFQRCRQLRWIANKDLHWPDFTQQLQNALVHVQKLPSGLMMGSLMWDTEMCTFAVLPNSTSNTMDIVIAALKRVGVDDDGIREALGDIQIPVYYEENSQYRYQCFKYLDAVDLITLRAELQLEWEAVRQGTRDAPALILVRPTTKRNGKCYPVTDGGGGPGVVYRDHRAAYEHLGLDVGSEMLGAQTNLSQAYQVLEDHSKRRDPARPRGEQGTMRNPAPPLLAQHQQRPRDRQEPDVGYGGKASAVVSDEDFIRPHLARTLRNDAIYEGSKRGARCLASAWRRRWQNGKEEREDTVTTAFTAHSA</sequence>
<accession>A0AAE0H3X7</accession>
<dbReference type="InterPro" id="IPR000477">
    <property type="entry name" value="RT_dom"/>
</dbReference>
<dbReference type="PROSITE" id="PS50878">
    <property type="entry name" value="RT_POL"/>
    <property type="match status" value="1"/>
</dbReference>
<feature type="region of interest" description="Disordered" evidence="1">
    <location>
        <begin position="1940"/>
        <end position="1961"/>
    </location>
</feature>
<feature type="region of interest" description="Disordered" evidence="1">
    <location>
        <begin position="511"/>
        <end position="534"/>
    </location>
</feature>
<feature type="compositionally biased region" description="Basic and acidic residues" evidence="1">
    <location>
        <begin position="2737"/>
        <end position="2751"/>
    </location>
</feature>
<feature type="domain" description="Reverse transcriptase" evidence="2">
    <location>
        <begin position="758"/>
        <end position="947"/>
    </location>
</feature>
<dbReference type="SUPFAM" id="SSF56672">
    <property type="entry name" value="DNA/RNA polymerases"/>
    <property type="match status" value="1"/>
</dbReference>
<dbReference type="InterPro" id="IPR052055">
    <property type="entry name" value="Hepadnavirus_pol/RT"/>
</dbReference>
<proteinExistence type="predicted"/>
<name>A0AAE0H3X7_9CHLO</name>
<feature type="compositionally biased region" description="Polar residues" evidence="1">
    <location>
        <begin position="1940"/>
        <end position="1954"/>
    </location>
</feature>
<dbReference type="PANTHER" id="PTHR33050">
    <property type="entry name" value="REVERSE TRANSCRIPTASE DOMAIN-CONTAINING PROTEIN"/>
    <property type="match status" value="1"/>
</dbReference>
<dbReference type="InterPro" id="IPR043502">
    <property type="entry name" value="DNA/RNA_pol_sf"/>
</dbReference>
<feature type="compositionally biased region" description="Basic and acidic residues" evidence="1">
    <location>
        <begin position="1796"/>
        <end position="1810"/>
    </location>
</feature>
<dbReference type="Gene3D" id="3.10.10.10">
    <property type="entry name" value="HIV Type 1 Reverse Transcriptase, subunit A, domain 1"/>
    <property type="match status" value="1"/>
</dbReference>
<evidence type="ECO:0000313" key="4">
    <source>
        <dbReference type="Proteomes" id="UP001190700"/>
    </source>
</evidence>
<dbReference type="Proteomes" id="UP001190700">
    <property type="component" value="Unassembled WGS sequence"/>
</dbReference>
<feature type="region of interest" description="Disordered" evidence="1">
    <location>
        <begin position="2736"/>
        <end position="2783"/>
    </location>
</feature>
<feature type="compositionally biased region" description="Acidic residues" evidence="1">
    <location>
        <begin position="2136"/>
        <end position="2167"/>
    </location>
</feature>
<dbReference type="CDD" id="cd09275">
    <property type="entry name" value="RNase_HI_RT_DIRS1"/>
    <property type="match status" value="1"/>
</dbReference>
<gene>
    <name evidence="3" type="ORF">CYMTET_3983</name>
</gene>
<evidence type="ECO:0000313" key="3">
    <source>
        <dbReference type="EMBL" id="KAK3288546.1"/>
    </source>
</evidence>
<keyword evidence="4" id="KW-1185">Reference proteome</keyword>
<comment type="caution">
    <text evidence="3">The sequence shown here is derived from an EMBL/GenBank/DDBJ whole genome shotgun (WGS) entry which is preliminary data.</text>
</comment>
<dbReference type="PANTHER" id="PTHR33050:SF7">
    <property type="entry name" value="RIBONUCLEASE H"/>
    <property type="match status" value="1"/>
</dbReference>
<feature type="region of interest" description="Disordered" evidence="1">
    <location>
        <begin position="2185"/>
        <end position="2204"/>
    </location>
</feature>
<protein>
    <recommendedName>
        <fullName evidence="2">Reverse transcriptase domain-containing protein</fullName>
    </recommendedName>
</protein>
<feature type="region of interest" description="Disordered" evidence="1">
    <location>
        <begin position="2131"/>
        <end position="2167"/>
    </location>
</feature>
<evidence type="ECO:0000256" key="1">
    <source>
        <dbReference type="SAM" id="MobiDB-lite"/>
    </source>
</evidence>
<feature type="region of interest" description="Disordered" evidence="1">
    <location>
        <begin position="1373"/>
        <end position="1394"/>
    </location>
</feature>
<organism evidence="3 4">
    <name type="scientific">Cymbomonas tetramitiformis</name>
    <dbReference type="NCBI Taxonomy" id="36881"/>
    <lineage>
        <taxon>Eukaryota</taxon>
        <taxon>Viridiplantae</taxon>
        <taxon>Chlorophyta</taxon>
        <taxon>Pyramimonadophyceae</taxon>
        <taxon>Pyramimonadales</taxon>
        <taxon>Pyramimonadaceae</taxon>
        <taxon>Cymbomonas</taxon>
    </lineage>
</organism>
<dbReference type="InterPro" id="IPR043128">
    <property type="entry name" value="Rev_trsase/Diguanyl_cyclase"/>
</dbReference>
<dbReference type="EMBL" id="LGRX02000441">
    <property type="protein sequence ID" value="KAK3288546.1"/>
    <property type="molecule type" value="Genomic_DNA"/>
</dbReference>
<feature type="region of interest" description="Disordered" evidence="1">
    <location>
        <begin position="1773"/>
        <end position="1827"/>
    </location>
</feature>
<dbReference type="Pfam" id="PF00078">
    <property type="entry name" value="RVT_1"/>
    <property type="match status" value="1"/>
</dbReference>
<dbReference type="Gene3D" id="3.30.70.270">
    <property type="match status" value="1"/>
</dbReference>
<evidence type="ECO:0000259" key="2">
    <source>
        <dbReference type="PROSITE" id="PS50878"/>
    </source>
</evidence>